<evidence type="ECO:0000313" key="1">
    <source>
        <dbReference type="EMBL" id="OTA22515.1"/>
    </source>
</evidence>
<accession>A0A1Z5SNV0</accession>
<dbReference type="PANTHER" id="PTHR37540">
    <property type="entry name" value="TRANSCRIPTION FACTOR (ACR-2), PUTATIVE-RELATED-RELATED"/>
    <property type="match status" value="1"/>
</dbReference>
<dbReference type="Proteomes" id="UP000194280">
    <property type="component" value="Unassembled WGS sequence"/>
</dbReference>
<dbReference type="OrthoDB" id="4159781at2759"/>
<proteinExistence type="predicted"/>
<dbReference type="InParanoid" id="A0A1Z5SNV0"/>
<sequence>MEQPKDYFNNAIKRNEFRSDEADEEFQADSLTRYQQRSLPLVSAPLNAGAVDTFLAYPIPLNRTAKELIALIFTPDYGDRPHRSDWFTVGLEDQAAFHAVLANAALHLHELRYPGNASSKESELADSYHHLALTKVRTSMQDFLNSRKQNPAAERDRKLLQLIGSVSGMVCWADNSASAEQWQIHREGLLQLIRLRKGGLDGLPNHLRGTVNWVELRGALMRDTKPLFPLPAAWVQQYMIDRRRAMSDTQVLAEGMHRVSQIRIAWRNQFPDDHSPPWLELFEDLVILAPLVDADLASSFAGSGMEQLRDLPLWTNTLIHRALSLDWPVAADVKVAHTSEFGNSELEKDQGSAGQDESVVLAEACRLAMLLFLAPIWRAYGVRPVPTDRIASRMGILLKDHTSFWRIAVAEVAFAKLLSWMFCVLLTEVVGATPNLESELVGLDDWALHMLAALHNGNVSCARDLEQAMKATLWVREVFDEKLLLIEAILRNWGSDMI</sequence>
<evidence type="ECO:0000313" key="2">
    <source>
        <dbReference type="Proteomes" id="UP000194280"/>
    </source>
</evidence>
<comment type="caution">
    <text evidence="1">The sequence shown here is derived from an EMBL/GenBank/DDBJ whole genome shotgun (WGS) entry which is preliminary data.</text>
</comment>
<dbReference type="InterPro" id="IPR021858">
    <property type="entry name" value="Fun_TF"/>
</dbReference>
<gene>
    <name evidence="1" type="ORF">BTJ68_14942</name>
</gene>
<dbReference type="EMBL" id="MUNK01000364">
    <property type="protein sequence ID" value="OTA22515.1"/>
    <property type="molecule type" value="Genomic_DNA"/>
</dbReference>
<keyword evidence="2" id="KW-1185">Reference proteome</keyword>
<reference evidence="1 2" key="1">
    <citation type="submission" date="2017-01" db="EMBL/GenBank/DDBJ databases">
        <title>The recent genome duplication of the halophilic yeast Hortaea werneckii: insights from long-read sequencing.</title>
        <authorList>
            <person name="Sinha S."/>
            <person name="Flibotte S."/>
            <person name="Neira M."/>
            <person name="Lenassi M."/>
            <person name="Gostincar C."/>
            <person name="Stajich J.E."/>
            <person name="Nislow C.E."/>
        </authorList>
    </citation>
    <scope>NUCLEOTIDE SEQUENCE [LARGE SCALE GENOMIC DNA]</scope>
    <source>
        <strain evidence="1 2">EXF-2000</strain>
    </source>
</reference>
<protein>
    <recommendedName>
        <fullName evidence="3">Transcription factor domain-containing protein</fullName>
    </recommendedName>
</protein>
<name>A0A1Z5SNV0_HORWE</name>
<dbReference type="VEuPathDB" id="FungiDB:BTJ68_14942"/>
<organism evidence="1 2">
    <name type="scientific">Hortaea werneckii EXF-2000</name>
    <dbReference type="NCBI Taxonomy" id="1157616"/>
    <lineage>
        <taxon>Eukaryota</taxon>
        <taxon>Fungi</taxon>
        <taxon>Dikarya</taxon>
        <taxon>Ascomycota</taxon>
        <taxon>Pezizomycotina</taxon>
        <taxon>Dothideomycetes</taxon>
        <taxon>Dothideomycetidae</taxon>
        <taxon>Mycosphaerellales</taxon>
        <taxon>Teratosphaeriaceae</taxon>
        <taxon>Hortaea</taxon>
    </lineage>
</organism>
<dbReference type="STRING" id="1157616.A0A1Z5SNV0"/>
<evidence type="ECO:0008006" key="3">
    <source>
        <dbReference type="Google" id="ProtNLM"/>
    </source>
</evidence>
<dbReference type="Pfam" id="PF11951">
    <property type="entry name" value="Fungal_trans_2"/>
    <property type="match status" value="1"/>
</dbReference>
<dbReference type="PANTHER" id="PTHR37540:SF5">
    <property type="entry name" value="TRANSCRIPTION FACTOR DOMAIN-CONTAINING PROTEIN"/>
    <property type="match status" value="1"/>
</dbReference>
<dbReference type="AlphaFoldDB" id="A0A1Z5SNV0"/>